<accession>A0A1H4RQH4</accession>
<name>A0A1H4RQH4_9BRAD</name>
<dbReference type="InterPro" id="IPR036388">
    <property type="entry name" value="WH-like_DNA-bd_sf"/>
</dbReference>
<dbReference type="PROSITE" id="PS50994">
    <property type="entry name" value="INTEGRASE"/>
    <property type="match status" value="1"/>
</dbReference>
<dbReference type="AlphaFoldDB" id="A0A1H4RQH4"/>
<dbReference type="PANTHER" id="PTHR35004">
    <property type="entry name" value="TRANSPOSASE RV3428C-RELATED"/>
    <property type="match status" value="1"/>
</dbReference>
<dbReference type="InterPro" id="IPR001584">
    <property type="entry name" value="Integrase_cat-core"/>
</dbReference>
<dbReference type="PANTHER" id="PTHR35004:SF7">
    <property type="entry name" value="INTEGRASE PROTEIN"/>
    <property type="match status" value="1"/>
</dbReference>
<feature type="domain" description="Integrase catalytic" evidence="2">
    <location>
        <begin position="141"/>
        <end position="323"/>
    </location>
</feature>
<gene>
    <name evidence="3" type="ORF">SAMN05444171_1180</name>
</gene>
<protein>
    <submittedName>
        <fullName evidence="3">Leucine-zipper of insertion element IS481</fullName>
    </submittedName>
</protein>
<sequence length="331" mass="37511">MRLRSFSVPRRDQINVHKNAPLTPKGREAMVRSVVEGRLCQAAAADLFNTTPKTVAKWVKRFRAEGVEGLRDRSSRPHSSPSQTPPATCKAVETLRRQRHTGKQIAAEVKVSPATVSRILRRLGLNRIRDLEPAEPERRYERESPGEIIHIDIKKLGRFQRVGHRITGDPSGPNKSRGAGWDFVHVCIDDHSRVAFSQIKPDETADSAVPFLKAAVAYYKSLGVTVTRVMTDNGSCYQSFAFRDACRDLGIKHIRTKPYTPRTNGKAERFIQTALREWAYAKAYPTSDRRAQELPIWLHQYNWHRPHGGIDSQTPISRLGLSKDNLLRLHT</sequence>
<reference evidence="3 4" key="1">
    <citation type="submission" date="2016-10" db="EMBL/GenBank/DDBJ databases">
        <authorList>
            <person name="de Groot N.N."/>
        </authorList>
    </citation>
    <scope>NUCLEOTIDE SEQUENCE [LARGE SCALE GENOMIC DNA]</scope>
    <source>
        <strain evidence="3 4">GAS522</strain>
    </source>
</reference>
<evidence type="ECO:0000256" key="1">
    <source>
        <dbReference type="SAM" id="MobiDB-lite"/>
    </source>
</evidence>
<dbReference type="InterPro" id="IPR012337">
    <property type="entry name" value="RNaseH-like_sf"/>
</dbReference>
<organism evidence="3 4">
    <name type="scientific">Bradyrhizobium lablabi</name>
    <dbReference type="NCBI Taxonomy" id="722472"/>
    <lineage>
        <taxon>Bacteria</taxon>
        <taxon>Pseudomonadati</taxon>
        <taxon>Pseudomonadota</taxon>
        <taxon>Alphaproteobacteria</taxon>
        <taxon>Hyphomicrobiales</taxon>
        <taxon>Nitrobacteraceae</taxon>
        <taxon>Bradyrhizobium</taxon>
    </lineage>
</organism>
<evidence type="ECO:0000313" key="4">
    <source>
        <dbReference type="Proteomes" id="UP000183208"/>
    </source>
</evidence>
<dbReference type="InterPro" id="IPR009057">
    <property type="entry name" value="Homeodomain-like_sf"/>
</dbReference>
<dbReference type="Pfam" id="PF13565">
    <property type="entry name" value="HTH_32"/>
    <property type="match status" value="1"/>
</dbReference>
<dbReference type="InterPro" id="IPR047656">
    <property type="entry name" value="IS481-like_transpos"/>
</dbReference>
<dbReference type="GO" id="GO:0003676">
    <property type="term" value="F:nucleic acid binding"/>
    <property type="evidence" value="ECO:0007669"/>
    <property type="project" value="InterPro"/>
</dbReference>
<dbReference type="Gene3D" id="1.10.10.10">
    <property type="entry name" value="Winged helix-like DNA-binding domain superfamily/Winged helix DNA-binding domain"/>
    <property type="match status" value="1"/>
</dbReference>
<dbReference type="InterPro" id="IPR036397">
    <property type="entry name" value="RNaseH_sf"/>
</dbReference>
<dbReference type="SUPFAM" id="SSF46689">
    <property type="entry name" value="Homeodomain-like"/>
    <property type="match status" value="1"/>
</dbReference>
<dbReference type="SUPFAM" id="SSF53098">
    <property type="entry name" value="Ribonuclease H-like"/>
    <property type="match status" value="1"/>
</dbReference>
<dbReference type="EMBL" id="FNTI01000001">
    <property type="protein sequence ID" value="SEC33881.1"/>
    <property type="molecule type" value="Genomic_DNA"/>
</dbReference>
<dbReference type="Gene3D" id="3.30.420.10">
    <property type="entry name" value="Ribonuclease H-like superfamily/Ribonuclease H"/>
    <property type="match status" value="1"/>
</dbReference>
<evidence type="ECO:0000259" key="2">
    <source>
        <dbReference type="PROSITE" id="PS50994"/>
    </source>
</evidence>
<dbReference type="Pfam" id="PF13683">
    <property type="entry name" value="rve_3"/>
    <property type="match status" value="1"/>
</dbReference>
<dbReference type="Proteomes" id="UP000183208">
    <property type="component" value="Unassembled WGS sequence"/>
</dbReference>
<evidence type="ECO:0000313" key="3">
    <source>
        <dbReference type="EMBL" id="SEC33881.1"/>
    </source>
</evidence>
<feature type="region of interest" description="Disordered" evidence="1">
    <location>
        <begin position="68"/>
        <end position="89"/>
    </location>
</feature>
<feature type="compositionally biased region" description="Low complexity" evidence="1">
    <location>
        <begin position="77"/>
        <end position="86"/>
    </location>
</feature>
<dbReference type="NCBIfam" id="NF033577">
    <property type="entry name" value="transpos_IS481"/>
    <property type="match status" value="1"/>
</dbReference>
<dbReference type="GO" id="GO:0015074">
    <property type="term" value="P:DNA integration"/>
    <property type="evidence" value="ECO:0007669"/>
    <property type="project" value="InterPro"/>
</dbReference>
<proteinExistence type="predicted"/>